<dbReference type="GO" id="GO:0009097">
    <property type="term" value="P:isoleucine biosynthetic process"/>
    <property type="evidence" value="ECO:0007669"/>
    <property type="project" value="TreeGrafter"/>
</dbReference>
<sequence>MQTSDAFAGLECQECGERFDAADERSSSSPDSQVRQEDETAGRCPDCGGALAPTYDYDAIDLDRETLADRPFGSQWRYRELLPFERSAAVSIDEGGTPLVEAASLADELGVGELYVKDDGRNPTGSTADRGQSVAVTAARERGVDTVALASTGDGGQSAAAYAARAGLDAEVFVPSRATFTNKAMVNVHDGEMTVVGGRVGDALEAAAESIEEEGWHDLGWFATPYRHEGAKTALFEIVEQLAWELPDAVVVPTGAGVGAVGVHRAATELERLGLIDETPAIYAAQAAGCAPIVDAWEAGRDEVEPVEYPDTICGGIEIPDPPGGSLALDAVAESGGGAVATEDPDILDSAVAVAANEGLEVGASAAAAVSGAWELSRRGEFDDSDTVVVLNTGAGSKSDDVLRSHLMGQGI</sequence>
<keyword evidence="7" id="KW-1185">Reference proteome</keyword>
<keyword evidence="3" id="KW-0456">Lyase</keyword>
<reference evidence="6 7" key="1">
    <citation type="journal article" date="2019" name="Int. J. Syst. Evol. Microbiol.">
        <title>The Global Catalogue of Microorganisms (GCM) 10K type strain sequencing project: providing services to taxonomists for standard genome sequencing and annotation.</title>
        <authorList>
            <consortium name="The Broad Institute Genomics Platform"/>
            <consortium name="The Broad Institute Genome Sequencing Center for Infectious Disease"/>
            <person name="Wu L."/>
            <person name="Ma J."/>
        </authorList>
    </citation>
    <scope>NUCLEOTIDE SEQUENCE [LARGE SCALE GENOMIC DNA]</scope>
    <source>
        <strain evidence="6 7">JCM 16328</strain>
    </source>
</reference>
<dbReference type="PRINTS" id="PR00469">
    <property type="entry name" value="PNDRDTASEII"/>
</dbReference>
<dbReference type="GO" id="GO:0006565">
    <property type="term" value="P:L-serine catabolic process"/>
    <property type="evidence" value="ECO:0007669"/>
    <property type="project" value="TreeGrafter"/>
</dbReference>
<dbReference type="InterPro" id="IPR050147">
    <property type="entry name" value="Ser/Thr_Dehydratase"/>
</dbReference>
<accession>A0AAV3TB98</accession>
<dbReference type="SUPFAM" id="SSF53686">
    <property type="entry name" value="Tryptophan synthase beta subunit-like PLP-dependent enzymes"/>
    <property type="match status" value="1"/>
</dbReference>
<feature type="region of interest" description="Disordered" evidence="4">
    <location>
        <begin position="19"/>
        <end position="47"/>
    </location>
</feature>
<comment type="cofactor">
    <cofactor evidence="1">
        <name>pyridoxal 5'-phosphate</name>
        <dbReference type="ChEBI" id="CHEBI:597326"/>
    </cofactor>
</comment>
<proteinExistence type="predicted"/>
<organism evidence="6 7">
    <name type="scientific">Natronoarchaeum mannanilyticum</name>
    <dbReference type="NCBI Taxonomy" id="926360"/>
    <lineage>
        <taxon>Archaea</taxon>
        <taxon>Methanobacteriati</taxon>
        <taxon>Methanobacteriota</taxon>
        <taxon>Stenosarchaea group</taxon>
        <taxon>Halobacteria</taxon>
        <taxon>Halobacteriales</taxon>
        <taxon>Natronoarchaeaceae</taxon>
    </lineage>
</organism>
<dbReference type="GO" id="GO:0006567">
    <property type="term" value="P:L-threonine catabolic process"/>
    <property type="evidence" value="ECO:0007669"/>
    <property type="project" value="TreeGrafter"/>
</dbReference>
<dbReference type="InterPro" id="IPR001926">
    <property type="entry name" value="TrpB-like_PALP"/>
</dbReference>
<keyword evidence="2" id="KW-0663">Pyridoxal phosphate</keyword>
<dbReference type="InterPro" id="IPR036052">
    <property type="entry name" value="TrpB-like_PALP_sf"/>
</dbReference>
<dbReference type="NCBIfam" id="NF006050">
    <property type="entry name" value="PRK08197.1"/>
    <property type="match status" value="1"/>
</dbReference>
<name>A0AAV3TB98_9EURY</name>
<evidence type="ECO:0000259" key="5">
    <source>
        <dbReference type="Pfam" id="PF00291"/>
    </source>
</evidence>
<comment type="caution">
    <text evidence="6">The sequence shown here is derived from an EMBL/GenBank/DDBJ whole genome shotgun (WGS) entry which is preliminary data.</text>
</comment>
<gene>
    <name evidence="6" type="ORF">GCM10009020_26190</name>
</gene>
<dbReference type="RefSeq" id="WP_343774495.1">
    <property type="nucleotide sequence ID" value="NZ_BAAADV010000007.1"/>
</dbReference>
<feature type="domain" description="Tryptophan synthase beta chain-like PALP" evidence="5">
    <location>
        <begin position="91"/>
        <end position="394"/>
    </location>
</feature>
<dbReference type="GO" id="GO:0003941">
    <property type="term" value="F:L-serine ammonia-lyase activity"/>
    <property type="evidence" value="ECO:0007669"/>
    <property type="project" value="TreeGrafter"/>
</dbReference>
<evidence type="ECO:0000256" key="3">
    <source>
        <dbReference type="ARBA" id="ARBA00023239"/>
    </source>
</evidence>
<dbReference type="AlphaFoldDB" id="A0AAV3TB98"/>
<dbReference type="Pfam" id="PF00291">
    <property type="entry name" value="PALP"/>
    <property type="match status" value="1"/>
</dbReference>
<dbReference type="Proteomes" id="UP001500420">
    <property type="component" value="Unassembled WGS sequence"/>
</dbReference>
<dbReference type="Gene3D" id="3.40.50.1100">
    <property type="match status" value="2"/>
</dbReference>
<evidence type="ECO:0000256" key="4">
    <source>
        <dbReference type="SAM" id="MobiDB-lite"/>
    </source>
</evidence>
<evidence type="ECO:0000256" key="2">
    <source>
        <dbReference type="ARBA" id="ARBA00022898"/>
    </source>
</evidence>
<dbReference type="PANTHER" id="PTHR48078:SF6">
    <property type="entry name" value="L-THREONINE DEHYDRATASE CATABOLIC TDCB"/>
    <property type="match status" value="1"/>
</dbReference>
<evidence type="ECO:0000313" key="7">
    <source>
        <dbReference type="Proteomes" id="UP001500420"/>
    </source>
</evidence>
<protein>
    <submittedName>
        <fullName evidence="6">Threonine synthase</fullName>
    </submittedName>
</protein>
<dbReference type="PANTHER" id="PTHR48078">
    <property type="entry name" value="THREONINE DEHYDRATASE, MITOCHONDRIAL-RELATED"/>
    <property type="match status" value="1"/>
</dbReference>
<evidence type="ECO:0000256" key="1">
    <source>
        <dbReference type="ARBA" id="ARBA00001933"/>
    </source>
</evidence>
<dbReference type="CDD" id="cd01563">
    <property type="entry name" value="Thr-synth_1"/>
    <property type="match status" value="1"/>
</dbReference>
<dbReference type="GO" id="GO:0004794">
    <property type="term" value="F:threonine deaminase activity"/>
    <property type="evidence" value="ECO:0007669"/>
    <property type="project" value="TreeGrafter"/>
</dbReference>
<dbReference type="EMBL" id="BAAADV010000007">
    <property type="protein sequence ID" value="GAA0677084.1"/>
    <property type="molecule type" value="Genomic_DNA"/>
</dbReference>
<evidence type="ECO:0000313" key="6">
    <source>
        <dbReference type="EMBL" id="GAA0677084.1"/>
    </source>
</evidence>